<dbReference type="InterPro" id="IPR001789">
    <property type="entry name" value="Sig_transdc_resp-reg_receiver"/>
</dbReference>
<dbReference type="InterPro" id="IPR011006">
    <property type="entry name" value="CheY-like_superfamily"/>
</dbReference>
<dbReference type="GO" id="GO:0000160">
    <property type="term" value="P:phosphorelay signal transduction system"/>
    <property type="evidence" value="ECO:0007669"/>
    <property type="project" value="InterPro"/>
</dbReference>
<gene>
    <name evidence="5" type="ORF">SAMN05443639_10251</name>
</gene>
<dbReference type="Gene3D" id="3.40.50.2300">
    <property type="match status" value="1"/>
</dbReference>
<evidence type="ECO:0000259" key="4">
    <source>
        <dbReference type="PROSITE" id="PS50887"/>
    </source>
</evidence>
<dbReference type="AlphaFoldDB" id="A0A1I0CBK6"/>
<dbReference type="InterPro" id="IPR029787">
    <property type="entry name" value="Nucleotide_cyclase"/>
</dbReference>
<comment type="caution">
    <text evidence="1">Lacks conserved residue(s) required for the propagation of feature annotation.</text>
</comment>
<dbReference type="PROSITE" id="PS50887">
    <property type="entry name" value="GGDEF"/>
    <property type="match status" value="1"/>
</dbReference>
<sequence length="313" mass="33734">MRSALIAEPSLPVCTALRKFLESADYEVSIVGTLDEALREAHARAPSVLLASQSASLDGEALCRQVKAELPELPVLLLYLPEEDQPEQRCAGAGGDAFLVGPLKRTTVVTCVGLLIQLFEARAAAQAVPSAGAEAPNRRTDAAGSPDFEFLKRLLLMEVKRSRRYRYPIALVLLELDRLAEHLAPLGPPRRTAVLAEVLALLTEAMRDIDVTVPLSEGRFVSFMPHTAKDGAMMVAERLRQRVKTLAPLPELTLSLGLAVFEPASARGQTQVSFGNLMRDASEALRKAQAAGGDRVVFSERGPQPPGEAPQEG</sequence>
<feature type="domain" description="GGDEF" evidence="4">
    <location>
        <begin position="167"/>
        <end position="301"/>
    </location>
</feature>
<dbReference type="EMBL" id="FOIJ01000002">
    <property type="protein sequence ID" value="SET16906.1"/>
    <property type="molecule type" value="Genomic_DNA"/>
</dbReference>
<accession>A0A1I0CBK6</accession>
<dbReference type="SMART" id="SM00267">
    <property type="entry name" value="GGDEF"/>
    <property type="match status" value="1"/>
</dbReference>
<evidence type="ECO:0000256" key="1">
    <source>
        <dbReference type="PROSITE-ProRule" id="PRU00169"/>
    </source>
</evidence>
<proteinExistence type="predicted"/>
<reference evidence="6" key="1">
    <citation type="submission" date="2016-10" db="EMBL/GenBank/DDBJ databases">
        <authorList>
            <person name="Varghese N."/>
            <person name="Submissions S."/>
        </authorList>
    </citation>
    <scope>NUCLEOTIDE SEQUENCE [LARGE SCALE GENOMIC DNA]</scope>
    <source>
        <strain evidence="6">DSM 16858</strain>
    </source>
</reference>
<dbReference type="RefSeq" id="WP_093516072.1">
    <property type="nucleotide sequence ID" value="NZ_FOIJ01000002.1"/>
</dbReference>
<dbReference type="NCBIfam" id="TIGR00254">
    <property type="entry name" value="GGDEF"/>
    <property type="match status" value="1"/>
</dbReference>
<name>A0A1I0CBK6_9BACT</name>
<organism evidence="5 6">
    <name type="scientific">Stigmatella erecta</name>
    <dbReference type="NCBI Taxonomy" id="83460"/>
    <lineage>
        <taxon>Bacteria</taxon>
        <taxon>Pseudomonadati</taxon>
        <taxon>Myxococcota</taxon>
        <taxon>Myxococcia</taxon>
        <taxon>Myxococcales</taxon>
        <taxon>Cystobacterineae</taxon>
        <taxon>Archangiaceae</taxon>
        <taxon>Stigmatella</taxon>
    </lineage>
</organism>
<dbReference type="InterPro" id="IPR000160">
    <property type="entry name" value="GGDEF_dom"/>
</dbReference>
<dbReference type="SMART" id="SM00448">
    <property type="entry name" value="REC"/>
    <property type="match status" value="1"/>
</dbReference>
<dbReference type="PROSITE" id="PS50110">
    <property type="entry name" value="RESPONSE_REGULATORY"/>
    <property type="match status" value="1"/>
</dbReference>
<protein>
    <submittedName>
        <fullName evidence="5">Diguanylate cyclase (GGDEF) domain-containing protein</fullName>
    </submittedName>
</protein>
<dbReference type="SUPFAM" id="SSF55073">
    <property type="entry name" value="Nucleotide cyclase"/>
    <property type="match status" value="1"/>
</dbReference>
<evidence type="ECO:0000313" key="5">
    <source>
        <dbReference type="EMBL" id="SET16906.1"/>
    </source>
</evidence>
<evidence type="ECO:0000256" key="2">
    <source>
        <dbReference type="SAM" id="MobiDB-lite"/>
    </source>
</evidence>
<dbReference type="Pfam" id="PF00990">
    <property type="entry name" value="GGDEF"/>
    <property type="match status" value="1"/>
</dbReference>
<evidence type="ECO:0000313" key="6">
    <source>
        <dbReference type="Proteomes" id="UP000199181"/>
    </source>
</evidence>
<feature type="region of interest" description="Disordered" evidence="2">
    <location>
        <begin position="289"/>
        <end position="313"/>
    </location>
</feature>
<dbReference type="SUPFAM" id="SSF52172">
    <property type="entry name" value="CheY-like"/>
    <property type="match status" value="1"/>
</dbReference>
<feature type="domain" description="Response regulatory" evidence="3">
    <location>
        <begin position="3"/>
        <end position="116"/>
    </location>
</feature>
<dbReference type="Proteomes" id="UP000199181">
    <property type="component" value="Unassembled WGS sequence"/>
</dbReference>
<dbReference type="InterPro" id="IPR043128">
    <property type="entry name" value="Rev_trsase/Diguanyl_cyclase"/>
</dbReference>
<evidence type="ECO:0000259" key="3">
    <source>
        <dbReference type="PROSITE" id="PS50110"/>
    </source>
</evidence>
<feature type="compositionally biased region" description="Pro residues" evidence="2">
    <location>
        <begin position="303"/>
        <end position="313"/>
    </location>
</feature>
<keyword evidence="6" id="KW-1185">Reference proteome</keyword>
<dbReference type="Gene3D" id="3.30.70.270">
    <property type="match status" value="1"/>
</dbReference>